<dbReference type="PROSITE" id="PS51683">
    <property type="entry name" value="SAM_OMT_II"/>
    <property type="match status" value="1"/>
</dbReference>
<dbReference type="AlphaFoldDB" id="A0A5N5DGA7"/>
<dbReference type="Gene3D" id="1.10.10.10">
    <property type="entry name" value="Winged helix-like DNA-binding domain superfamily/Winged helix DNA-binding domain"/>
    <property type="match status" value="1"/>
</dbReference>
<evidence type="ECO:0000313" key="7">
    <source>
        <dbReference type="Proteomes" id="UP000325902"/>
    </source>
</evidence>
<protein>
    <submittedName>
        <fullName evidence="6">O-methyltransferase afvC</fullName>
    </submittedName>
</protein>
<proteinExistence type="predicted"/>
<keyword evidence="3" id="KW-0949">S-adenosyl-L-methionine</keyword>
<evidence type="ECO:0000256" key="2">
    <source>
        <dbReference type="ARBA" id="ARBA00022679"/>
    </source>
</evidence>
<evidence type="ECO:0000313" key="6">
    <source>
        <dbReference type="EMBL" id="KAB2576859.1"/>
    </source>
</evidence>
<dbReference type="GO" id="GO:0046983">
    <property type="term" value="F:protein dimerization activity"/>
    <property type="evidence" value="ECO:0007669"/>
    <property type="project" value="InterPro"/>
</dbReference>
<dbReference type="Pfam" id="PF08100">
    <property type="entry name" value="Dimerisation"/>
    <property type="match status" value="1"/>
</dbReference>
<keyword evidence="1 6" id="KW-0489">Methyltransferase</keyword>
<keyword evidence="7" id="KW-1185">Reference proteome</keyword>
<feature type="domain" description="O-methyltransferase C-terminal" evidence="4">
    <location>
        <begin position="259"/>
        <end position="401"/>
    </location>
</feature>
<dbReference type="GO" id="GO:0032259">
    <property type="term" value="P:methylation"/>
    <property type="evidence" value="ECO:0007669"/>
    <property type="project" value="UniProtKB-KW"/>
</dbReference>
<dbReference type="SUPFAM" id="SSF46785">
    <property type="entry name" value="Winged helix' DNA-binding domain"/>
    <property type="match status" value="1"/>
</dbReference>
<keyword evidence="2 6" id="KW-0808">Transferase</keyword>
<dbReference type="OrthoDB" id="3340390at2759"/>
<dbReference type="Proteomes" id="UP000325902">
    <property type="component" value="Unassembled WGS sequence"/>
</dbReference>
<evidence type="ECO:0000259" key="5">
    <source>
        <dbReference type="Pfam" id="PF08100"/>
    </source>
</evidence>
<dbReference type="InterPro" id="IPR036388">
    <property type="entry name" value="WH-like_DNA-bd_sf"/>
</dbReference>
<feature type="domain" description="O-methyltransferase dimerisation" evidence="5">
    <location>
        <begin position="76"/>
        <end position="155"/>
    </location>
</feature>
<sequence length="423" mass="46075">MSAPPATPESLATRTASIQDAIARVGTAAESYAEISRKSLGGDSSVAETTAAQNALVLEAKKLLIQAQGPLGSLFDLIQSTCQTAAISALLEVGVFNALPVDGTPMTADELVQKLEVPVEKALLVRLLRNVTVTGPFVEVDEETYAQTPFSALLTNPDLAATYKHIMDEGWPSIAFMTPYFRANGWKQPIDTTNNPYTFAHRTGGKEMWAHIAQFPDRQANSNRAMKARSFDGVWSIGLYPFAERLAELSSPSDDDDTPLVVDVGGGAGHTSKTIRELCAGVKGRIVLQDRAEVVEDAPKIEGVVSMPHDFFEPQPVKGARIYYLRRILHDWADPSCVTILRHLAEAITDPESSRIVIAEQILPTKGVPAESAMIDMLMMTFTGCERTERQWEELLAQAGLKLERFHKNPGTLFGAIEARLAV</sequence>
<name>A0A5N5DGA7_9PEZI</name>
<dbReference type="InterPro" id="IPR012967">
    <property type="entry name" value="COMT_dimerisation"/>
</dbReference>
<evidence type="ECO:0000256" key="3">
    <source>
        <dbReference type="ARBA" id="ARBA00022691"/>
    </source>
</evidence>
<comment type="caution">
    <text evidence="6">The sequence shown here is derived from an EMBL/GenBank/DDBJ whole genome shotgun (WGS) entry which is preliminary data.</text>
</comment>
<reference evidence="6 7" key="1">
    <citation type="journal article" date="2019" name="Sci. Rep.">
        <title>A multi-omics analysis of the grapevine pathogen Lasiodiplodia theobromae reveals that temperature affects the expression of virulence- and pathogenicity-related genes.</title>
        <authorList>
            <person name="Felix C."/>
            <person name="Meneses R."/>
            <person name="Goncalves M.F.M."/>
            <person name="Tilleman L."/>
            <person name="Duarte A.S."/>
            <person name="Jorrin-Novo J.V."/>
            <person name="Van de Peer Y."/>
            <person name="Deforce D."/>
            <person name="Van Nieuwerburgh F."/>
            <person name="Esteves A.C."/>
            <person name="Alves A."/>
        </authorList>
    </citation>
    <scope>NUCLEOTIDE SEQUENCE [LARGE SCALE GENOMIC DNA]</scope>
    <source>
        <strain evidence="6 7">LA-SOL3</strain>
    </source>
</reference>
<dbReference type="InterPro" id="IPR016461">
    <property type="entry name" value="COMT-like"/>
</dbReference>
<accession>A0A5N5DGA7</accession>
<evidence type="ECO:0000256" key="1">
    <source>
        <dbReference type="ARBA" id="ARBA00022603"/>
    </source>
</evidence>
<dbReference type="PANTHER" id="PTHR43712">
    <property type="entry name" value="PUTATIVE (AFU_ORTHOLOGUE AFUA_4G14580)-RELATED"/>
    <property type="match status" value="1"/>
</dbReference>
<evidence type="ECO:0000259" key="4">
    <source>
        <dbReference type="Pfam" id="PF00891"/>
    </source>
</evidence>
<dbReference type="GO" id="GO:0008171">
    <property type="term" value="F:O-methyltransferase activity"/>
    <property type="evidence" value="ECO:0007669"/>
    <property type="project" value="InterPro"/>
</dbReference>
<dbReference type="InterPro" id="IPR036390">
    <property type="entry name" value="WH_DNA-bd_sf"/>
</dbReference>
<organism evidence="6 7">
    <name type="scientific">Lasiodiplodia theobromae</name>
    <dbReference type="NCBI Taxonomy" id="45133"/>
    <lineage>
        <taxon>Eukaryota</taxon>
        <taxon>Fungi</taxon>
        <taxon>Dikarya</taxon>
        <taxon>Ascomycota</taxon>
        <taxon>Pezizomycotina</taxon>
        <taxon>Dothideomycetes</taxon>
        <taxon>Dothideomycetes incertae sedis</taxon>
        <taxon>Botryosphaeriales</taxon>
        <taxon>Botryosphaeriaceae</taxon>
        <taxon>Lasiodiplodia</taxon>
    </lineage>
</organism>
<dbReference type="InterPro" id="IPR029063">
    <property type="entry name" value="SAM-dependent_MTases_sf"/>
</dbReference>
<dbReference type="PANTHER" id="PTHR43712:SF1">
    <property type="entry name" value="HYPOTHETICAL O-METHYLTRANSFERASE (EUROFUNG)-RELATED"/>
    <property type="match status" value="1"/>
</dbReference>
<dbReference type="EMBL" id="VCHE01000021">
    <property type="protein sequence ID" value="KAB2576859.1"/>
    <property type="molecule type" value="Genomic_DNA"/>
</dbReference>
<dbReference type="Pfam" id="PF00891">
    <property type="entry name" value="Methyltransf_2"/>
    <property type="match status" value="1"/>
</dbReference>
<dbReference type="Gene3D" id="3.40.50.150">
    <property type="entry name" value="Vaccinia Virus protein VP39"/>
    <property type="match status" value="1"/>
</dbReference>
<dbReference type="SUPFAM" id="SSF53335">
    <property type="entry name" value="S-adenosyl-L-methionine-dependent methyltransferases"/>
    <property type="match status" value="1"/>
</dbReference>
<dbReference type="InterPro" id="IPR001077">
    <property type="entry name" value="COMT_C"/>
</dbReference>
<gene>
    <name evidence="6" type="primary">afvC_0</name>
    <name evidence="6" type="ORF">DBV05_g4567</name>
</gene>